<sequence>MCTHVREGWNIGKPPYGSAKRYRHPNPVKAERGATKTRLEPDGLRGETVTQIARWRYYEDLGYDTIVERLNADPDRYPFPEPPGGRARARGAWSKSTVCDILRNPKYTGYQVFNRRGTRSKRGAYNDPVLWVWSPEPTHEPLMPKWMHDELTARRNAKRGSRDGDAPNTHPATRRTYLLRGRVLCFCQRRMTGAERKRVTYYKCWPKGNNRGRPQAYAEHPKTVYIGESAILDAVSAFYADRVFGPDRRELFAADLATSDDRAARQRDAERERWRRTLADLTRRQDNLIRQAQDSAPDDPFARRLRESYNDLEQQRTAALEAIAGLDAADAEEPARPSADAVGLLDALPYVAMNLTDAPEPLLQRLFELTQLTVRLHADSDDLTLTITLPADYLPDLALMAERITTAMPAHTRSPLKGPKGGVAVGAAQGAHASGPGQGLDPPSLALSLDHGRATYVPVCGPSWMVRAPAAGLVGVRGSPRKPPVRGGSRGRPVRTAEAVVRPPWPRLSRPSARVRRPPTGRDPQRGSTRP</sequence>
<keyword evidence="2" id="KW-0233">DNA recombination</keyword>
<dbReference type="Proteomes" id="UP000749040">
    <property type="component" value="Unassembled WGS sequence"/>
</dbReference>
<evidence type="ECO:0000313" key="6">
    <source>
        <dbReference type="EMBL" id="MBM9508529.1"/>
    </source>
</evidence>
<evidence type="ECO:0000256" key="2">
    <source>
        <dbReference type="ARBA" id="ARBA00023172"/>
    </source>
</evidence>
<feature type="coiled-coil region" evidence="3">
    <location>
        <begin position="271"/>
        <end position="322"/>
    </location>
</feature>
<keyword evidence="7" id="KW-1185">Reference proteome</keyword>
<keyword evidence="1" id="KW-0238">DNA-binding</keyword>
<dbReference type="InterPro" id="IPR050639">
    <property type="entry name" value="SSR_resolvase"/>
</dbReference>
<feature type="domain" description="Recombinase" evidence="5">
    <location>
        <begin position="47"/>
        <end position="155"/>
    </location>
</feature>
<keyword evidence="3" id="KW-0175">Coiled coil</keyword>
<dbReference type="PANTHER" id="PTHR30461:SF2">
    <property type="entry name" value="SERINE RECOMBINASE PINE-RELATED"/>
    <property type="match status" value="1"/>
</dbReference>
<dbReference type="InterPro" id="IPR038109">
    <property type="entry name" value="DNA_bind_recomb_sf"/>
</dbReference>
<dbReference type="PANTHER" id="PTHR30461">
    <property type="entry name" value="DNA-INVERTASE FROM LAMBDOID PROPHAGE"/>
    <property type="match status" value="1"/>
</dbReference>
<accession>A0ABS2TYW3</accession>
<organism evidence="6 7">
    <name type="scientific">Actinacidiphila acididurans</name>
    <dbReference type="NCBI Taxonomy" id="2784346"/>
    <lineage>
        <taxon>Bacteria</taxon>
        <taxon>Bacillati</taxon>
        <taxon>Actinomycetota</taxon>
        <taxon>Actinomycetes</taxon>
        <taxon>Kitasatosporales</taxon>
        <taxon>Streptomycetaceae</taxon>
        <taxon>Actinacidiphila</taxon>
    </lineage>
</organism>
<dbReference type="EMBL" id="JADKYB010000018">
    <property type="protein sequence ID" value="MBM9508529.1"/>
    <property type="molecule type" value="Genomic_DNA"/>
</dbReference>
<reference evidence="6 7" key="1">
    <citation type="submission" date="2021-01" db="EMBL/GenBank/DDBJ databases">
        <title>Streptomyces acididurans sp. nov., isolated from a peat swamp forest soil.</title>
        <authorList>
            <person name="Chantavorakit T."/>
            <person name="Duangmal K."/>
        </authorList>
    </citation>
    <scope>NUCLEOTIDE SEQUENCE [LARGE SCALE GENOMIC DNA]</scope>
    <source>
        <strain evidence="6 7">KK5PA1</strain>
    </source>
</reference>
<gene>
    <name evidence="6" type="ORF">ITX44_29060</name>
</gene>
<evidence type="ECO:0000313" key="7">
    <source>
        <dbReference type="Proteomes" id="UP000749040"/>
    </source>
</evidence>
<evidence type="ECO:0000256" key="1">
    <source>
        <dbReference type="ARBA" id="ARBA00023125"/>
    </source>
</evidence>
<feature type="region of interest" description="Disordered" evidence="4">
    <location>
        <begin position="474"/>
        <end position="531"/>
    </location>
</feature>
<dbReference type="Gene3D" id="3.90.1750.20">
    <property type="entry name" value="Putative Large Serine Recombinase, Chain B, Domain 2"/>
    <property type="match status" value="1"/>
</dbReference>
<comment type="caution">
    <text evidence="6">The sequence shown here is derived from an EMBL/GenBank/DDBJ whole genome shotgun (WGS) entry which is preliminary data.</text>
</comment>
<evidence type="ECO:0000256" key="4">
    <source>
        <dbReference type="SAM" id="MobiDB-lite"/>
    </source>
</evidence>
<dbReference type="Pfam" id="PF07508">
    <property type="entry name" value="Recombinase"/>
    <property type="match status" value="1"/>
</dbReference>
<protein>
    <submittedName>
        <fullName evidence="6">Recombinase family protein</fullName>
    </submittedName>
</protein>
<name>A0ABS2TYW3_9ACTN</name>
<evidence type="ECO:0000259" key="5">
    <source>
        <dbReference type="Pfam" id="PF07508"/>
    </source>
</evidence>
<evidence type="ECO:0000256" key="3">
    <source>
        <dbReference type="SAM" id="Coils"/>
    </source>
</evidence>
<proteinExistence type="predicted"/>
<dbReference type="InterPro" id="IPR011109">
    <property type="entry name" value="DNA_bind_recombinase_dom"/>
</dbReference>